<dbReference type="PANTHER" id="PTHR12395">
    <property type="entry name" value="DOM-3 RELATED"/>
    <property type="match status" value="1"/>
</dbReference>
<comment type="cofactor">
    <cofactor evidence="1 7">
        <name>a divalent metal cation</name>
        <dbReference type="ChEBI" id="CHEBI:60240"/>
    </cofactor>
</comment>
<dbReference type="GO" id="GO:0034353">
    <property type="term" value="F:mRNA 5'-diphosphatase activity"/>
    <property type="evidence" value="ECO:0007669"/>
    <property type="project" value="EnsemblFungi"/>
</dbReference>
<dbReference type="GO" id="GO:0110152">
    <property type="term" value="F:RNA NAD+-cap (NAD+-forming) hydrolase activity"/>
    <property type="evidence" value="ECO:0007669"/>
    <property type="project" value="EnsemblFungi"/>
</dbReference>
<keyword evidence="7" id="KW-0540">Nuclease</keyword>
<dbReference type="GO" id="GO:0110155">
    <property type="term" value="P:NAD-cap decapping"/>
    <property type="evidence" value="ECO:0007669"/>
    <property type="project" value="EnsemblFungi"/>
</dbReference>
<dbReference type="EC" id="3.6.1.-" evidence="7"/>
<dbReference type="GO" id="GO:0005829">
    <property type="term" value="C:cytosol"/>
    <property type="evidence" value="ECO:0007669"/>
    <property type="project" value="TreeGrafter"/>
</dbReference>
<feature type="domain" description="RAI1-like" evidence="8">
    <location>
        <begin position="29"/>
        <end position="360"/>
    </location>
</feature>
<proteinExistence type="inferred from homology"/>
<comment type="subcellular location">
    <subcellularLocation>
        <location evidence="7">Nucleus</location>
    </subcellularLocation>
</comment>
<dbReference type="GO" id="GO:0003723">
    <property type="term" value="F:RNA binding"/>
    <property type="evidence" value="ECO:0007669"/>
    <property type="project" value="UniProtKB-KW"/>
</dbReference>
<dbReference type="GO" id="GO:1990174">
    <property type="term" value="F:phosphodiesterase decapping endonuclease activity"/>
    <property type="evidence" value="ECO:0007669"/>
    <property type="project" value="EnsemblFungi"/>
</dbReference>
<evidence type="ECO:0000256" key="7">
    <source>
        <dbReference type="RuleBase" id="RU367113"/>
    </source>
</evidence>
<protein>
    <recommendedName>
        <fullName evidence="7">Decapping nuclease</fullName>
        <ecNumber evidence="7">3.6.1.-</ecNumber>
    </recommendedName>
</protein>
<evidence type="ECO:0000256" key="3">
    <source>
        <dbReference type="ARBA" id="ARBA00044676"/>
    </source>
</evidence>
<dbReference type="VEuPathDB" id="FungiDB:TEQG_04712"/>
<dbReference type="AlphaFoldDB" id="F2PUY6"/>
<accession>F2PUY6</accession>
<dbReference type="InterPro" id="IPR039039">
    <property type="entry name" value="RAI1-like_fam"/>
</dbReference>
<organism evidence="9 10">
    <name type="scientific">Trichophyton equinum (strain ATCC MYA-4606 / CBS 127.97)</name>
    <name type="common">Horse ringworm fungus</name>
    <dbReference type="NCBI Taxonomy" id="559882"/>
    <lineage>
        <taxon>Eukaryota</taxon>
        <taxon>Fungi</taxon>
        <taxon>Dikarya</taxon>
        <taxon>Ascomycota</taxon>
        <taxon>Pezizomycotina</taxon>
        <taxon>Eurotiomycetes</taxon>
        <taxon>Eurotiomycetidae</taxon>
        <taxon>Onygenales</taxon>
        <taxon>Arthrodermataceae</taxon>
        <taxon>Trichophyton</taxon>
    </lineage>
</organism>
<name>F2PUY6_TRIEC</name>
<dbReference type="PANTHER" id="PTHR12395:SF9">
    <property type="entry name" value="DECAPPING AND EXORIBONUCLEASE PROTEIN"/>
    <property type="match status" value="1"/>
</dbReference>
<keyword evidence="7" id="KW-0539">Nucleus</keyword>
<comment type="catalytic activity">
    <reaction evidence="3">
        <text>a 5'-end (N(7)-methyl 5'-triphosphoguanosine)-ribonucleoside-ribonucleotide in mRNA + H2O = a (N(7)-methyl 5'-triphosphoguanosine)-nucleoside + a 5'-end phospho-ribonucleoside in mRNA + H(+)</text>
        <dbReference type="Rhea" id="RHEA:66928"/>
        <dbReference type="Rhea" id="RHEA-COMP:15692"/>
        <dbReference type="Rhea" id="RHEA-COMP:17313"/>
        <dbReference type="ChEBI" id="CHEBI:15377"/>
        <dbReference type="ChEBI" id="CHEBI:15378"/>
        <dbReference type="ChEBI" id="CHEBI:138282"/>
        <dbReference type="ChEBI" id="CHEBI:172876"/>
        <dbReference type="ChEBI" id="CHEBI:172877"/>
    </reaction>
    <physiologicalReaction direction="left-to-right" evidence="3">
        <dbReference type="Rhea" id="RHEA:66929"/>
    </physiologicalReaction>
</comment>
<dbReference type="Proteomes" id="UP000009169">
    <property type="component" value="Unassembled WGS sequence"/>
</dbReference>
<comment type="catalytic activity">
    <reaction evidence="4">
        <text>a 5'-end triphospho-ribonucleoside in mRNA + H2O = a 5'-end phospho-ribonucleoside in mRNA + diphosphate + H(+)</text>
        <dbReference type="Rhea" id="RHEA:78683"/>
        <dbReference type="Rhea" id="RHEA-COMP:15692"/>
        <dbReference type="Rhea" id="RHEA-COMP:17164"/>
        <dbReference type="ChEBI" id="CHEBI:15377"/>
        <dbReference type="ChEBI" id="CHEBI:15378"/>
        <dbReference type="ChEBI" id="CHEBI:33019"/>
        <dbReference type="ChEBI" id="CHEBI:138282"/>
        <dbReference type="ChEBI" id="CHEBI:167618"/>
    </reaction>
    <physiologicalReaction direction="left-to-right" evidence="4">
        <dbReference type="Rhea" id="RHEA:78684"/>
    </physiologicalReaction>
</comment>
<reference evidence="10" key="1">
    <citation type="journal article" date="2012" name="MBio">
        <title>Comparative genome analysis of Trichophyton rubrum and related dermatophytes reveals candidate genes involved in infection.</title>
        <authorList>
            <person name="Martinez D.A."/>
            <person name="Oliver B.G."/>
            <person name="Graeser Y."/>
            <person name="Goldberg J.M."/>
            <person name="Li W."/>
            <person name="Martinez-Rossi N.M."/>
            <person name="Monod M."/>
            <person name="Shelest E."/>
            <person name="Barton R.C."/>
            <person name="Birch E."/>
            <person name="Brakhage A.A."/>
            <person name="Chen Z."/>
            <person name="Gurr S.J."/>
            <person name="Heiman D."/>
            <person name="Heitman J."/>
            <person name="Kosti I."/>
            <person name="Rossi A."/>
            <person name="Saif S."/>
            <person name="Samalova M."/>
            <person name="Saunders C.W."/>
            <person name="Shea T."/>
            <person name="Summerbell R.C."/>
            <person name="Xu J."/>
            <person name="Young S."/>
            <person name="Zeng Q."/>
            <person name="Birren B.W."/>
            <person name="Cuomo C.A."/>
            <person name="White T.C."/>
        </authorList>
    </citation>
    <scope>NUCLEOTIDE SEQUENCE [LARGE SCALE GENOMIC DNA]</scope>
    <source>
        <strain evidence="10">ATCC MYA-4606 / CBS 127.97</strain>
    </source>
</reference>
<dbReference type="EMBL" id="DS995741">
    <property type="protein sequence ID" value="EGE05704.1"/>
    <property type="molecule type" value="Genomic_DNA"/>
</dbReference>
<dbReference type="HOGENOM" id="CLU_024877_4_1_1"/>
<evidence type="ECO:0000256" key="1">
    <source>
        <dbReference type="ARBA" id="ARBA00001968"/>
    </source>
</evidence>
<keyword evidence="7" id="KW-0694">RNA-binding</keyword>
<comment type="catalytic activity">
    <reaction evidence="6">
        <text>a 5'-end NAD(+)-phospho-ribonucleoside in mRNA + H2O = a 5'-end phospho-ribonucleoside in mRNA + NAD(+) + H(+)</text>
        <dbReference type="Rhea" id="RHEA:60880"/>
        <dbReference type="Rhea" id="RHEA-COMP:15692"/>
        <dbReference type="Rhea" id="RHEA-COMP:15698"/>
        <dbReference type="ChEBI" id="CHEBI:15377"/>
        <dbReference type="ChEBI" id="CHEBI:15378"/>
        <dbReference type="ChEBI" id="CHEBI:57540"/>
        <dbReference type="ChEBI" id="CHEBI:138282"/>
        <dbReference type="ChEBI" id="CHEBI:144029"/>
    </reaction>
    <physiologicalReaction direction="left-to-right" evidence="6">
        <dbReference type="Rhea" id="RHEA:60881"/>
    </physiologicalReaction>
</comment>
<evidence type="ECO:0000256" key="2">
    <source>
        <dbReference type="ARBA" id="ARBA00006562"/>
    </source>
</evidence>
<dbReference type="GO" id="GO:0000956">
    <property type="term" value="P:nuclear-transcribed mRNA catabolic process"/>
    <property type="evidence" value="ECO:0007669"/>
    <property type="project" value="EnsemblFungi"/>
</dbReference>
<evidence type="ECO:0000259" key="8">
    <source>
        <dbReference type="Pfam" id="PF08652"/>
    </source>
</evidence>
<gene>
    <name evidence="9" type="ORF">TEQG_04712</name>
</gene>
<evidence type="ECO:0000256" key="4">
    <source>
        <dbReference type="ARBA" id="ARBA00044692"/>
    </source>
</evidence>
<comment type="function">
    <text evidence="5">Decapping enzyme for NAD-capped RNAs: specifically hydrolyzes the nicotinamide adenine dinucleotide (NAD) cap from a subset of RNAs by removing the entire NAD moiety from the 5'-end of an NAD-capped RNA. The NAD-cap is present at the 5'-end of some RNAs and snoRNAs. In contrast to the canonical 5'-end N7 methylguanosine (m7G) cap, the NAD cap promotes mRNA decay. Also acts as a non-canonical decapping enzyme that removes the entire cap structure of m7G capped or incompletely capped RNAs. Has decapping activity toward incomplete 5'-end m7G cap mRNAs such as unmethylated 5'-end-capped RNA (cap0), while it has no activity toward 2'-O-ribose methylated m7G cap (cap1). Also possesses RNA 5'-pyrophosphohydrolase activity by hydrolyzing the 5'-end triphosphate to release pyrophosphates. Stimulates exoribonuclease activity of Rat1, allowing it to degrade RNAs with stable secondary structure more effectively.</text>
</comment>
<dbReference type="GO" id="GO:0140432">
    <property type="term" value="F:5'-hydroxyl dinucleotide hydrolase activity"/>
    <property type="evidence" value="ECO:0007669"/>
    <property type="project" value="EnsemblFungi"/>
</dbReference>
<evidence type="ECO:0000256" key="5">
    <source>
        <dbReference type="ARBA" id="ARBA00046211"/>
    </source>
</evidence>
<evidence type="ECO:0000313" key="9">
    <source>
        <dbReference type="EMBL" id="EGE05704.1"/>
    </source>
</evidence>
<comment type="similarity">
    <text evidence="2 7">Belongs to the DXO/Dom3Z family.</text>
</comment>
<keyword evidence="7" id="KW-0378">Hydrolase</keyword>
<dbReference type="Pfam" id="PF08652">
    <property type="entry name" value="RAI1"/>
    <property type="match status" value="1"/>
</dbReference>
<sequence>MAAIFETLPVEKFCGISEPLKRPRVGLYTEIACFSYDEWHRFRLDDSGLRYYYPPKLPVDLKAGFDTFIQRDESEDKHLNALLDTIIATEKEKGRKYDMDFVTWRGMMTKATVMHPDANKPIVKIFTAPYDTMNGFEMNATCFQSNRRVRPGAHSSDMMSYWGYKFETVSVLSEPWDAASRETIEARESDVVNNNPQYCSLVRTGIGNIRMLLAGEVDAVWDCKPDKKDDPINWVELKTSATIRHANDAINFERKLLKFWVQSFLLGVPKIIVGRRDQDGYLLAIEEYTTDEIPNIPKRGANTWDANTCINFASQFLTWLKTIVNSEGVWKIRKAAKSGQIEVLKIQETGHGNILTPEFVEWRSQG</sequence>
<dbReference type="InterPro" id="IPR013961">
    <property type="entry name" value="RAI1"/>
</dbReference>
<dbReference type="eggNOG" id="KOG1982">
    <property type="taxonomic scope" value="Eukaryota"/>
</dbReference>
<dbReference type="GO" id="GO:0046872">
    <property type="term" value="F:metal ion binding"/>
    <property type="evidence" value="ECO:0007669"/>
    <property type="project" value="UniProtKB-KW"/>
</dbReference>
<evidence type="ECO:0000313" key="10">
    <source>
        <dbReference type="Proteomes" id="UP000009169"/>
    </source>
</evidence>
<evidence type="ECO:0000256" key="6">
    <source>
        <dbReference type="ARBA" id="ARBA00048124"/>
    </source>
</evidence>
<dbReference type="OrthoDB" id="5853397at2759"/>
<keyword evidence="7" id="KW-0479">Metal-binding</keyword>
<keyword evidence="7" id="KW-0547">Nucleotide-binding</keyword>
<keyword evidence="10" id="KW-1185">Reference proteome</keyword>
<dbReference type="GO" id="GO:0005634">
    <property type="term" value="C:nucleus"/>
    <property type="evidence" value="ECO:0007669"/>
    <property type="project" value="UniProtKB-SubCell"/>
</dbReference>
<dbReference type="GO" id="GO:0019003">
    <property type="term" value="F:GDP binding"/>
    <property type="evidence" value="ECO:0007669"/>
    <property type="project" value="EnsemblFungi"/>
</dbReference>